<name>A0A8S5QR42_9CAUD</name>
<accession>A0A8S5QR42</accession>
<sequence>MTEFCEYTTPLTADEMTALAEIIASVKARVEKEVKELYPQNMTDPVKSKYFVRSFTIDSIHQETMTLYKFLVNNKLI</sequence>
<dbReference type="EMBL" id="BK015712">
    <property type="protein sequence ID" value="DAE21482.1"/>
    <property type="molecule type" value="Genomic_DNA"/>
</dbReference>
<reference evidence="1" key="1">
    <citation type="journal article" date="2021" name="Proc. Natl. Acad. Sci. U.S.A.">
        <title>A Catalog of Tens of Thousands of Viruses from Human Metagenomes Reveals Hidden Associations with Chronic Diseases.</title>
        <authorList>
            <person name="Tisza M.J."/>
            <person name="Buck C.B."/>
        </authorList>
    </citation>
    <scope>NUCLEOTIDE SEQUENCE</scope>
    <source>
        <strain evidence="1">CtgXL3</strain>
    </source>
</reference>
<proteinExistence type="predicted"/>
<protein>
    <submittedName>
        <fullName evidence="1">Uncharacterized protein</fullName>
    </submittedName>
</protein>
<evidence type="ECO:0000313" key="1">
    <source>
        <dbReference type="EMBL" id="DAE21482.1"/>
    </source>
</evidence>
<organism evidence="1">
    <name type="scientific">Myoviridae sp. ctgXL3</name>
    <dbReference type="NCBI Taxonomy" id="2826681"/>
    <lineage>
        <taxon>Viruses</taxon>
        <taxon>Duplodnaviria</taxon>
        <taxon>Heunggongvirae</taxon>
        <taxon>Uroviricota</taxon>
        <taxon>Caudoviricetes</taxon>
    </lineage>
</organism>